<evidence type="ECO:0000313" key="15">
    <source>
        <dbReference type="Proteomes" id="UP001219934"/>
    </source>
</evidence>
<feature type="transmembrane region" description="Helical" evidence="12">
    <location>
        <begin position="173"/>
        <end position="197"/>
    </location>
</feature>
<feature type="compositionally biased region" description="Low complexity" evidence="11">
    <location>
        <begin position="355"/>
        <end position="385"/>
    </location>
</feature>
<feature type="transmembrane region" description="Helical" evidence="12">
    <location>
        <begin position="51"/>
        <end position="71"/>
    </location>
</feature>
<evidence type="ECO:0000313" key="14">
    <source>
        <dbReference type="EMBL" id="KAJ4933038.1"/>
    </source>
</evidence>
<keyword evidence="5" id="KW-0297">G-protein coupled receptor</keyword>
<evidence type="ECO:0000256" key="12">
    <source>
        <dbReference type="SAM" id="Phobius"/>
    </source>
</evidence>
<gene>
    <name evidence="14" type="ORF">JOQ06_029876</name>
</gene>
<dbReference type="AlphaFoldDB" id="A0AAD6AYC7"/>
<dbReference type="GO" id="GO:0038039">
    <property type="term" value="C:G protein-coupled receptor heterodimeric complex"/>
    <property type="evidence" value="ECO:0007669"/>
    <property type="project" value="TreeGrafter"/>
</dbReference>
<dbReference type="InterPro" id="IPR017978">
    <property type="entry name" value="GPCR_3_C"/>
</dbReference>
<dbReference type="EMBL" id="JAPTMU010000013">
    <property type="protein sequence ID" value="KAJ4933038.1"/>
    <property type="molecule type" value="Genomic_DNA"/>
</dbReference>
<dbReference type="Pfam" id="PF00003">
    <property type="entry name" value="7tm_3"/>
    <property type="match status" value="1"/>
</dbReference>
<feature type="transmembrane region" description="Helical" evidence="12">
    <location>
        <begin position="204"/>
        <end position="226"/>
    </location>
</feature>
<keyword evidence="6 12" id="KW-0472">Membrane</keyword>
<protein>
    <recommendedName>
        <fullName evidence="13">G-protein coupled receptors family 3 profile domain-containing protein</fullName>
    </recommendedName>
</protein>
<evidence type="ECO:0000259" key="13">
    <source>
        <dbReference type="PROSITE" id="PS50259"/>
    </source>
</evidence>
<evidence type="ECO:0000256" key="7">
    <source>
        <dbReference type="ARBA" id="ARBA00023170"/>
    </source>
</evidence>
<keyword evidence="7" id="KW-0675">Receptor</keyword>
<keyword evidence="3 12" id="KW-0812">Transmembrane</keyword>
<feature type="compositionally biased region" description="Basic and acidic residues" evidence="11">
    <location>
        <begin position="572"/>
        <end position="584"/>
    </location>
</feature>
<comment type="similarity">
    <text evidence="2">Belongs to the G-protein coupled receptor 3 family. GABA-B receptor subfamily.</text>
</comment>
<comment type="subcellular location">
    <subcellularLocation>
        <location evidence="1">Membrane</location>
        <topology evidence="1">Multi-pass membrane protein</topology>
    </subcellularLocation>
</comment>
<keyword evidence="9" id="KW-0807">Transducer</keyword>
<feature type="domain" description="G-protein coupled receptors family 3 profile" evidence="13">
    <location>
        <begin position="14"/>
        <end position="155"/>
    </location>
</feature>
<dbReference type="PROSITE" id="PS50259">
    <property type="entry name" value="G_PROTEIN_RECEP_F3_4"/>
    <property type="match status" value="1"/>
</dbReference>
<reference evidence="14" key="1">
    <citation type="submission" date="2022-11" db="EMBL/GenBank/DDBJ databases">
        <title>Chromosome-level genome of Pogonophryne albipinna.</title>
        <authorList>
            <person name="Jo E."/>
        </authorList>
    </citation>
    <scope>NUCLEOTIDE SEQUENCE</scope>
    <source>
        <strain evidence="14">SGF0006</strain>
        <tissue evidence="14">Muscle</tissue>
    </source>
</reference>
<feature type="transmembrane region" description="Helical" evidence="12">
    <location>
        <begin position="91"/>
        <end position="110"/>
    </location>
</feature>
<feature type="compositionally biased region" description="Acidic residues" evidence="11">
    <location>
        <begin position="601"/>
        <end position="614"/>
    </location>
</feature>
<dbReference type="PRINTS" id="PR01176">
    <property type="entry name" value="GABABRECEPTR"/>
</dbReference>
<keyword evidence="8" id="KW-0325">Glycoprotein</keyword>
<feature type="region of interest" description="Disordered" evidence="11">
    <location>
        <begin position="568"/>
        <end position="625"/>
    </location>
</feature>
<feature type="compositionally biased region" description="Basic and acidic residues" evidence="11">
    <location>
        <begin position="405"/>
        <end position="414"/>
    </location>
</feature>
<evidence type="ECO:0000256" key="4">
    <source>
        <dbReference type="ARBA" id="ARBA00022989"/>
    </source>
</evidence>
<proteinExistence type="inferred from homology"/>
<evidence type="ECO:0000256" key="8">
    <source>
        <dbReference type="ARBA" id="ARBA00023180"/>
    </source>
</evidence>
<organism evidence="14 15">
    <name type="scientific">Pogonophryne albipinna</name>
    <dbReference type="NCBI Taxonomy" id="1090488"/>
    <lineage>
        <taxon>Eukaryota</taxon>
        <taxon>Metazoa</taxon>
        <taxon>Chordata</taxon>
        <taxon>Craniata</taxon>
        <taxon>Vertebrata</taxon>
        <taxon>Euteleostomi</taxon>
        <taxon>Actinopterygii</taxon>
        <taxon>Neopterygii</taxon>
        <taxon>Teleostei</taxon>
        <taxon>Neoteleostei</taxon>
        <taxon>Acanthomorphata</taxon>
        <taxon>Eupercaria</taxon>
        <taxon>Perciformes</taxon>
        <taxon>Notothenioidei</taxon>
        <taxon>Pogonophryne</taxon>
    </lineage>
</organism>
<name>A0AAD6AYC7_9TELE</name>
<feature type="region of interest" description="Disordered" evidence="11">
    <location>
        <begin position="307"/>
        <end position="417"/>
    </location>
</feature>
<evidence type="ECO:0000256" key="3">
    <source>
        <dbReference type="ARBA" id="ARBA00022692"/>
    </source>
</evidence>
<keyword evidence="4 12" id="KW-1133">Transmembrane helix</keyword>
<dbReference type="InterPro" id="IPR002455">
    <property type="entry name" value="GPCR3_GABA-B"/>
</dbReference>
<dbReference type="PROSITE" id="PS51257">
    <property type="entry name" value="PROKAR_LIPOPROTEIN"/>
    <property type="match status" value="1"/>
</dbReference>
<evidence type="ECO:0000256" key="1">
    <source>
        <dbReference type="ARBA" id="ARBA00004141"/>
    </source>
</evidence>
<dbReference type="PANTHER" id="PTHR10519:SF20">
    <property type="entry name" value="G-PROTEIN COUPLED RECEPTOR 156-RELATED"/>
    <property type="match status" value="1"/>
</dbReference>
<dbReference type="Proteomes" id="UP001219934">
    <property type="component" value="Unassembled WGS sequence"/>
</dbReference>
<evidence type="ECO:0000256" key="2">
    <source>
        <dbReference type="ARBA" id="ARBA00008991"/>
    </source>
</evidence>
<evidence type="ECO:0000256" key="9">
    <source>
        <dbReference type="ARBA" id="ARBA00023224"/>
    </source>
</evidence>
<dbReference type="GO" id="GO:0007214">
    <property type="term" value="P:gamma-aminobutyric acid signaling pathway"/>
    <property type="evidence" value="ECO:0007669"/>
    <property type="project" value="TreeGrafter"/>
</dbReference>
<keyword evidence="15" id="KW-1185">Reference proteome</keyword>
<feature type="transmembrane region" description="Helical" evidence="12">
    <location>
        <begin position="130"/>
        <end position="153"/>
    </location>
</feature>
<accession>A0AAD6AYC7</accession>
<dbReference type="GO" id="GO:0004965">
    <property type="term" value="F:G protein-coupled GABA receptor activity"/>
    <property type="evidence" value="ECO:0007669"/>
    <property type="project" value="InterPro"/>
</dbReference>
<dbReference type="PANTHER" id="PTHR10519">
    <property type="entry name" value="GABA-B RECEPTOR"/>
    <property type="match status" value="1"/>
</dbReference>
<evidence type="ECO:0000256" key="6">
    <source>
        <dbReference type="ARBA" id="ARBA00023136"/>
    </source>
</evidence>
<keyword evidence="10" id="KW-0175">Coiled coil</keyword>
<evidence type="ECO:0000256" key="11">
    <source>
        <dbReference type="SAM" id="MobiDB-lite"/>
    </source>
</evidence>
<feature type="compositionally biased region" description="Low complexity" evidence="11">
    <location>
        <begin position="315"/>
        <end position="341"/>
    </location>
</feature>
<sequence length="726" mass="80311">MAVELPRCSLSPVVSAVAWTLLSCGILLAFCFLLFTLRFKNNRIVKMSSPNLNVLTLFGSVLTYSSGFLFAVEDRSHSQGGVSTAVLQARMWTLCIGSTLVFGPILGKTWRLYRVFTQRVPDKRVIIRDIQLMGMVALLVLVDMLVLTAWNLTDPIKCSRSVGATVKVVDRDISYSLSQLDSCSSAYSYLWVIIIAVQKAWPNLVYSTVAGAIFICTMATNCMLFVPQLTQWRQFEEDQNNPSQMAKYFSSPSKSLPSVYSQDEMYYVLGENNSMKKILNEKNAVIDSLQEQVNNAKDKLMRLMSASRPPEDMDSSNTNLNSSSTQTTEVQSEDPSSSSSLPRKDSSSQLPPPNLSSHHTAAAVPMSSDPPSAPSSSAPIDASSPLPGDIYKSENQRGVSTTGRDTSERVEDLKSPAALLSPGSLRTAEETVDFVTSLQSHRGLNPTQVKTLNRQSSLTSPLGPNARPNGFVSSDQLQEILQELSVDAVMEIALRSPGQMFRRPSQLKCLEASALSPLSLRTPRSPNPPVLFRYPSISPYTMRKRRPPFHSPRRVVSPPCFYPAPEATGCGKKRDNQHSGKHPDGLTGDGIVLQVHNNDLNLDEEEEEEEDAEGNEVRRKRRRRALRSHRCSVLPGADGSLDVEAGGGNERHRRMRDSCGYWDSDSSSSTDFCYYHRPYCDSCLQRGSLMSSESSSDSDSEYEGYASLYRSPHPVVFKEDLKPTFV</sequence>
<feature type="transmembrane region" description="Helical" evidence="12">
    <location>
        <begin position="16"/>
        <end position="39"/>
    </location>
</feature>
<feature type="coiled-coil region" evidence="10">
    <location>
        <begin position="272"/>
        <end position="306"/>
    </location>
</feature>
<evidence type="ECO:0000256" key="5">
    <source>
        <dbReference type="ARBA" id="ARBA00023040"/>
    </source>
</evidence>
<comment type="caution">
    <text evidence="14">The sequence shown here is derived from an EMBL/GenBank/DDBJ whole genome shotgun (WGS) entry which is preliminary data.</text>
</comment>
<evidence type="ECO:0000256" key="10">
    <source>
        <dbReference type="SAM" id="Coils"/>
    </source>
</evidence>